<name>A0A9W6V747_9PSEU</name>
<evidence type="ECO:0000313" key="3">
    <source>
        <dbReference type="EMBL" id="GLW92345.1"/>
    </source>
</evidence>
<proteinExistence type="predicted"/>
<feature type="region of interest" description="Disordered" evidence="1">
    <location>
        <begin position="77"/>
        <end position="106"/>
    </location>
</feature>
<dbReference type="Proteomes" id="UP001165042">
    <property type="component" value="Unassembled WGS sequence"/>
</dbReference>
<accession>A0A9W6V747</accession>
<evidence type="ECO:0000256" key="2">
    <source>
        <dbReference type="SAM" id="Phobius"/>
    </source>
</evidence>
<keyword evidence="2" id="KW-1133">Transmembrane helix</keyword>
<evidence type="ECO:0000256" key="1">
    <source>
        <dbReference type="SAM" id="MobiDB-lite"/>
    </source>
</evidence>
<sequence>MTDDVRDLLGRALGDEPPLGIDREAVFADGRRRLRRRRVAATGGVAAAVAVAVFGAAMLSSGAIGLSQPEVLPAAPPSVTTTRVPAPVEPVPTTPTKAPSSTITTHRPRQVTALRDGVIWPAGVRPQSSKSGREWYEFDDDGEIRAVLTTAKGDRILQVRVYFTAAREHMIDCPSVQNGAKLPNCYVGSYGNAKVRTERDSPTDGPAVVLVTADRADSVTVEVMETAGDHGRLDQVLPDSTILKIATLPGLTP</sequence>
<protein>
    <submittedName>
        <fullName evidence="3">Uncharacterized protein</fullName>
    </submittedName>
</protein>
<keyword evidence="4" id="KW-1185">Reference proteome</keyword>
<comment type="caution">
    <text evidence="3">The sequence shown here is derived from an EMBL/GenBank/DDBJ whole genome shotgun (WGS) entry which is preliminary data.</text>
</comment>
<feature type="transmembrane region" description="Helical" evidence="2">
    <location>
        <begin position="39"/>
        <end position="59"/>
    </location>
</feature>
<reference evidence="3" key="1">
    <citation type="submission" date="2023-02" db="EMBL/GenBank/DDBJ databases">
        <title>Actinokineospora globicatena NBRC 15670.</title>
        <authorList>
            <person name="Ichikawa N."/>
            <person name="Sato H."/>
            <person name="Tonouchi N."/>
        </authorList>
    </citation>
    <scope>NUCLEOTIDE SEQUENCE</scope>
    <source>
        <strain evidence="3">NBRC 15670</strain>
    </source>
</reference>
<keyword evidence="2" id="KW-0812">Transmembrane</keyword>
<dbReference type="AlphaFoldDB" id="A0A9W6V747"/>
<organism evidence="3 4">
    <name type="scientific">Actinokineospora globicatena</name>
    <dbReference type="NCBI Taxonomy" id="103729"/>
    <lineage>
        <taxon>Bacteria</taxon>
        <taxon>Bacillati</taxon>
        <taxon>Actinomycetota</taxon>
        <taxon>Actinomycetes</taxon>
        <taxon>Pseudonocardiales</taxon>
        <taxon>Pseudonocardiaceae</taxon>
        <taxon>Actinokineospora</taxon>
    </lineage>
</organism>
<evidence type="ECO:0000313" key="4">
    <source>
        <dbReference type="Proteomes" id="UP001165042"/>
    </source>
</evidence>
<dbReference type="EMBL" id="BSSD01000004">
    <property type="protein sequence ID" value="GLW92345.1"/>
    <property type="molecule type" value="Genomic_DNA"/>
</dbReference>
<keyword evidence="2" id="KW-0472">Membrane</keyword>
<dbReference type="RefSeq" id="WP_285610942.1">
    <property type="nucleotide sequence ID" value="NZ_BSSD01000004.1"/>
</dbReference>
<gene>
    <name evidence="3" type="ORF">Aglo03_31610</name>
</gene>